<dbReference type="EMBL" id="BARU01010139">
    <property type="protein sequence ID" value="GAH45341.1"/>
    <property type="molecule type" value="Genomic_DNA"/>
</dbReference>
<comment type="caution">
    <text evidence="1">The sequence shown here is derived from an EMBL/GenBank/DDBJ whole genome shotgun (WGS) entry which is preliminary data.</text>
</comment>
<reference evidence="1" key="1">
    <citation type="journal article" date="2014" name="Front. Microbiol.">
        <title>High frequency of phylogenetically diverse reductive dehalogenase-homologous genes in deep subseafloor sedimentary metagenomes.</title>
        <authorList>
            <person name="Kawai M."/>
            <person name="Futagami T."/>
            <person name="Toyoda A."/>
            <person name="Takaki Y."/>
            <person name="Nishi S."/>
            <person name="Hori S."/>
            <person name="Arai W."/>
            <person name="Tsubouchi T."/>
            <person name="Morono Y."/>
            <person name="Uchiyama I."/>
            <person name="Ito T."/>
            <person name="Fujiyama A."/>
            <person name="Inagaki F."/>
            <person name="Takami H."/>
        </authorList>
    </citation>
    <scope>NUCLEOTIDE SEQUENCE</scope>
    <source>
        <strain evidence="1">Expedition CK06-06</strain>
    </source>
</reference>
<gene>
    <name evidence="1" type="ORF">S03H2_19412</name>
</gene>
<organism evidence="1">
    <name type="scientific">marine sediment metagenome</name>
    <dbReference type="NCBI Taxonomy" id="412755"/>
    <lineage>
        <taxon>unclassified sequences</taxon>
        <taxon>metagenomes</taxon>
        <taxon>ecological metagenomes</taxon>
    </lineage>
</organism>
<proteinExistence type="predicted"/>
<name>X1FI50_9ZZZZ</name>
<protein>
    <submittedName>
        <fullName evidence="1">Uncharacterized protein</fullName>
    </submittedName>
</protein>
<accession>X1FI50</accession>
<sequence length="83" mass="9880">MEGQLFENLQYVSGLSYFCNLLYHHLAKDSVIRERAPIILDNIKKQGIKEMICFHEKYNMDFEVIDLIEILDKLDIDINKKNF</sequence>
<evidence type="ECO:0000313" key="1">
    <source>
        <dbReference type="EMBL" id="GAH45341.1"/>
    </source>
</evidence>
<dbReference type="AlphaFoldDB" id="X1FI50"/>